<accession>A0A8J4VTQ7</accession>
<sequence>MGDAVVGCAVNEDPFFLIVENLPWIKRMRVCVDVAAMVVGSGHGVILDEAHELDNRVNPNSVGGRSKRIVKA</sequence>
<proteinExistence type="predicted"/>
<protein>
    <submittedName>
        <fullName evidence="1">Uncharacterized protein</fullName>
    </submittedName>
</protein>
<dbReference type="EMBL" id="JRKL02000565">
    <property type="protein sequence ID" value="KAF3970165.1"/>
    <property type="molecule type" value="Genomic_DNA"/>
</dbReference>
<organism evidence="1 2">
    <name type="scientific">Castanea mollissima</name>
    <name type="common">Chinese chestnut</name>
    <dbReference type="NCBI Taxonomy" id="60419"/>
    <lineage>
        <taxon>Eukaryota</taxon>
        <taxon>Viridiplantae</taxon>
        <taxon>Streptophyta</taxon>
        <taxon>Embryophyta</taxon>
        <taxon>Tracheophyta</taxon>
        <taxon>Spermatophyta</taxon>
        <taxon>Magnoliopsida</taxon>
        <taxon>eudicotyledons</taxon>
        <taxon>Gunneridae</taxon>
        <taxon>Pentapetalae</taxon>
        <taxon>rosids</taxon>
        <taxon>fabids</taxon>
        <taxon>Fagales</taxon>
        <taxon>Fagaceae</taxon>
        <taxon>Castanea</taxon>
    </lineage>
</organism>
<dbReference type="Proteomes" id="UP000737018">
    <property type="component" value="Unassembled WGS sequence"/>
</dbReference>
<dbReference type="AlphaFoldDB" id="A0A8J4VTQ7"/>
<evidence type="ECO:0000313" key="2">
    <source>
        <dbReference type="Proteomes" id="UP000737018"/>
    </source>
</evidence>
<reference evidence="1" key="1">
    <citation type="submission" date="2020-03" db="EMBL/GenBank/DDBJ databases">
        <title>Castanea mollissima Vanexum genome sequencing.</title>
        <authorList>
            <person name="Staton M."/>
        </authorList>
    </citation>
    <scope>NUCLEOTIDE SEQUENCE</scope>
    <source>
        <tissue evidence="1">Leaf</tissue>
    </source>
</reference>
<keyword evidence="2" id="KW-1185">Reference proteome</keyword>
<name>A0A8J4VTQ7_9ROSI</name>
<comment type="caution">
    <text evidence="1">The sequence shown here is derived from an EMBL/GenBank/DDBJ whole genome shotgun (WGS) entry which is preliminary data.</text>
</comment>
<gene>
    <name evidence="1" type="ORF">CMV_006116</name>
</gene>
<evidence type="ECO:0000313" key="1">
    <source>
        <dbReference type="EMBL" id="KAF3970165.1"/>
    </source>
</evidence>